<sequence length="414" mass="46639">MEQTLHYVNGEECSPEDRIVRYVEPEDELPVRVVFVPKTAKAPRVIAIEPTAMQYMQQGILRSLESAIETDYLGSRFISWSSQIPNQDLAYRGSLSGSLATLDLSEASDSVSWKLVQKMLGNFPHLFGGVDATRSRRATLPSNVHHPMAGEVIPLAKFASMGSALCFPFEAMVFCTIVFLGIERALGHSLSTRELTRFVDKVRVYGDDIIVPVEFVPSVIDTLSEFGFTVNRSKSFWNGKFRESCGKEYFNGFDVSIVKIRRYFPTSRQDALGVASMVSLCNQFYLAGYWKCVRWLDNQIERLIPFPAVGRDQNDPLDWFESSPSLGKISYLAYKPDGYDQSLQRDFVTCATLHLVIPINSVDGYEALMKFFLRAYNLERESGLDGLLAVDKKHLVRSGRPSSVSIKVKKVYPL</sequence>
<feature type="binding site" evidence="9">
    <location>
        <position position="208"/>
    </location>
    <ligand>
        <name>Mg(2+)</name>
        <dbReference type="ChEBI" id="CHEBI:18420"/>
        <label>2</label>
    </ligand>
</feature>
<gene>
    <name evidence="11" type="ORF">H2RhizoLitter491419_000004</name>
</gene>
<proteinExistence type="predicted"/>
<dbReference type="InterPro" id="IPR007096">
    <property type="entry name" value="RNA-dir_Rpol_cat_phage"/>
</dbReference>
<feature type="binding site" evidence="9">
    <location>
        <position position="207"/>
    </location>
    <ligand>
        <name>Mg(2+)</name>
        <dbReference type="ChEBI" id="CHEBI:18420"/>
        <label>2</label>
    </ligand>
</feature>
<keyword evidence="9" id="KW-0479">Metal-binding</keyword>
<reference evidence="11" key="1">
    <citation type="submission" date="2019-05" db="EMBL/GenBank/DDBJ databases">
        <title>Metatranscriptomic reconstruction reveals RNA viruses with the potential to shape carbon cycling in soil.</title>
        <authorList>
            <person name="Starr E.P."/>
            <person name="Nuccio E."/>
            <person name="Pett-Ridge J."/>
            <person name="Banfield J.F."/>
            <person name="Firestone M.K."/>
        </authorList>
    </citation>
    <scope>NUCLEOTIDE SEQUENCE</scope>
    <source>
        <strain evidence="11">H2_Rhizo_Litter_49_scaffold_1419</strain>
    </source>
</reference>
<dbReference type="EC" id="2.7.7.48" evidence="1"/>
<keyword evidence="5" id="KW-0547">Nucleotide-binding</keyword>
<evidence type="ECO:0000256" key="4">
    <source>
        <dbReference type="ARBA" id="ARBA00022695"/>
    </source>
</evidence>
<feature type="binding site" evidence="9">
    <location>
        <position position="103"/>
    </location>
    <ligand>
        <name>Mg(2+)</name>
        <dbReference type="ChEBI" id="CHEBI:18420"/>
        <label>2</label>
    </ligand>
</feature>
<dbReference type="PROSITE" id="PS50522">
    <property type="entry name" value="RDRP_PHAGE"/>
    <property type="match status" value="1"/>
</dbReference>
<dbReference type="EMBL" id="MN034728">
    <property type="protein sequence ID" value="QDH89266.1"/>
    <property type="molecule type" value="Genomic_RNA"/>
</dbReference>
<dbReference type="InterPro" id="IPR043502">
    <property type="entry name" value="DNA/RNA_pol_sf"/>
</dbReference>
<evidence type="ECO:0000256" key="8">
    <source>
        <dbReference type="ARBA" id="ARBA00048744"/>
    </source>
</evidence>
<name>A0A514D6Q8_9VIRU</name>
<evidence type="ECO:0000259" key="10">
    <source>
        <dbReference type="PROSITE" id="PS50522"/>
    </source>
</evidence>
<dbReference type="GO" id="GO:0046872">
    <property type="term" value="F:metal ion binding"/>
    <property type="evidence" value="ECO:0007669"/>
    <property type="project" value="UniProtKB-KW"/>
</dbReference>
<comment type="catalytic activity">
    <reaction evidence="8">
        <text>RNA(n) + a ribonucleoside 5'-triphosphate = RNA(n+1) + diphosphate</text>
        <dbReference type="Rhea" id="RHEA:21248"/>
        <dbReference type="Rhea" id="RHEA-COMP:14527"/>
        <dbReference type="Rhea" id="RHEA-COMP:17342"/>
        <dbReference type="ChEBI" id="CHEBI:33019"/>
        <dbReference type="ChEBI" id="CHEBI:61557"/>
        <dbReference type="ChEBI" id="CHEBI:140395"/>
        <dbReference type="EC" id="2.7.7.48"/>
    </reaction>
</comment>
<keyword evidence="3" id="KW-0808">Transferase</keyword>
<dbReference type="GO" id="GO:0003968">
    <property type="term" value="F:RNA-directed RNA polymerase activity"/>
    <property type="evidence" value="ECO:0007669"/>
    <property type="project" value="UniProtKB-KW"/>
</dbReference>
<dbReference type="GO" id="GO:0000166">
    <property type="term" value="F:nucleotide binding"/>
    <property type="evidence" value="ECO:0007669"/>
    <property type="project" value="UniProtKB-KW"/>
</dbReference>
<comment type="cofactor">
    <cofactor evidence="9">
        <name>Mg(2+)</name>
        <dbReference type="ChEBI" id="CHEBI:18420"/>
    </cofactor>
    <text evidence="9">Binds 2 Mg(2+) per subunit.</text>
</comment>
<evidence type="ECO:0000256" key="1">
    <source>
        <dbReference type="ARBA" id="ARBA00012494"/>
    </source>
</evidence>
<keyword evidence="6" id="KW-0693">Viral RNA replication</keyword>
<evidence type="ECO:0000256" key="6">
    <source>
        <dbReference type="ARBA" id="ARBA00022953"/>
    </source>
</evidence>
<protein>
    <recommendedName>
        <fullName evidence="1">RNA-directed RNA polymerase</fullName>
        <ecNumber evidence="1">2.7.7.48</ecNumber>
    </recommendedName>
    <alternativeName>
        <fullName evidence="7">RNA replicase beta chain</fullName>
    </alternativeName>
</protein>
<evidence type="ECO:0000256" key="3">
    <source>
        <dbReference type="ARBA" id="ARBA00022679"/>
    </source>
</evidence>
<feature type="domain" description="RdRp catalytic" evidence="10">
    <location>
        <begin position="88"/>
        <end position="239"/>
    </location>
</feature>
<evidence type="ECO:0000256" key="5">
    <source>
        <dbReference type="ARBA" id="ARBA00022741"/>
    </source>
</evidence>
<dbReference type="GO" id="GO:0039694">
    <property type="term" value="P:viral RNA genome replication"/>
    <property type="evidence" value="ECO:0007669"/>
    <property type="project" value="InterPro"/>
</dbReference>
<evidence type="ECO:0000256" key="7">
    <source>
        <dbReference type="ARBA" id="ARBA00030248"/>
    </source>
</evidence>
<dbReference type="SUPFAM" id="SSF56672">
    <property type="entry name" value="DNA/RNA polymerases"/>
    <property type="match status" value="1"/>
</dbReference>
<dbReference type="InterPro" id="IPR005093">
    <property type="entry name" value="RNArep_beta"/>
</dbReference>
<keyword evidence="4" id="KW-0548">Nucleotidyltransferase</keyword>
<dbReference type="Pfam" id="PF03431">
    <property type="entry name" value="RNA_replicase_B"/>
    <property type="match status" value="1"/>
</dbReference>
<keyword evidence="9" id="KW-0460">Magnesium</keyword>
<accession>A0A514D6Q8</accession>
<evidence type="ECO:0000256" key="2">
    <source>
        <dbReference type="ARBA" id="ARBA00022484"/>
    </source>
</evidence>
<keyword evidence="2 11" id="KW-0696">RNA-directed RNA polymerase</keyword>
<evidence type="ECO:0000313" key="11">
    <source>
        <dbReference type="EMBL" id="QDH89266.1"/>
    </source>
</evidence>
<evidence type="ECO:0000256" key="9">
    <source>
        <dbReference type="PIRSR" id="PIRSR605093-1"/>
    </source>
</evidence>
<organism evidence="11">
    <name type="scientific">Leviviridae sp</name>
    <dbReference type="NCBI Taxonomy" id="2027243"/>
    <lineage>
        <taxon>Viruses</taxon>
        <taxon>Riboviria</taxon>
        <taxon>Orthornavirae</taxon>
        <taxon>Lenarviricota</taxon>
        <taxon>Leviviricetes</taxon>
        <taxon>Norzivirales</taxon>
        <taxon>Fiersviridae</taxon>
    </lineage>
</organism>